<evidence type="ECO:0000313" key="2">
    <source>
        <dbReference type="EMBL" id="CAG2222400.1"/>
    </source>
</evidence>
<feature type="transmembrane region" description="Helical" evidence="1">
    <location>
        <begin position="44"/>
        <end position="62"/>
    </location>
</feature>
<dbReference type="OrthoDB" id="10325058at2759"/>
<dbReference type="AlphaFoldDB" id="A0A8S3SNI0"/>
<evidence type="ECO:0000313" key="3">
    <source>
        <dbReference type="Proteomes" id="UP000683360"/>
    </source>
</evidence>
<dbReference type="EMBL" id="CAJPWZ010001751">
    <property type="protein sequence ID" value="CAG2222400.1"/>
    <property type="molecule type" value="Genomic_DNA"/>
</dbReference>
<sequence length="255" mass="29933">MPSLRKVKDFLGNHRKFSSIQKILFLFLGLGILAAFSWKFMFSFLWYVLVIVSTIGVCQYLITSKHNQTLLNIYFYLCKHEKVITSCLSLKEKIQEIFTFEVVEGEVLNDPSENIQADERERFYDAKDSYFPNEQENYHSSMQLSDRCVATCTQVSWLEEVETIADLIQKHFVHSWLKDFDPHIDVLTEYDKVLRDGIINFAYKLKKVDPSDLVKEICLNGCHHSDRFKHLEINTKFQPEEDSVQEEGTLEVFLH</sequence>
<reference evidence="2" key="1">
    <citation type="submission" date="2021-03" db="EMBL/GenBank/DDBJ databases">
        <authorList>
            <person name="Bekaert M."/>
        </authorList>
    </citation>
    <scope>NUCLEOTIDE SEQUENCE</scope>
</reference>
<keyword evidence="3" id="KW-1185">Reference proteome</keyword>
<comment type="caution">
    <text evidence="2">The sequence shown here is derived from an EMBL/GenBank/DDBJ whole genome shotgun (WGS) entry which is preliminary data.</text>
</comment>
<keyword evidence="1" id="KW-0472">Membrane</keyword>
<keyword evidence="1" id="KW-1133">Transmembrane helix</keyword>
<proteinExistence type="predicted"/>
<gene>
    <name evidence="2" type="ORF">MEDL_35743</name>
</gene>
<evidence type="ECO:0000256" key="1">
    <source>
        <dbReference type="SAM" id="Phobius"/>
    </source>
</evidence>
<name>A0A8S3SNI0_MYTED</name>
<dbReference type="Proteomes" id="UP000683360">
    <property type="component" value="Unassembled WGS sequence"/>
</dbReference>
<keyword evidence="1" id="KW-0812">Transmembrane</keyword>
<feature type="transmembrane region" description="Helical" evidence="1">
    <location>
        <begin position="20"/>
        <end position="38"/>
    </location>
</feature>
<accession>A0A8S3SNI0</accession>
<organism evidence="2 3">
    <name type="scientific">Mytilus edulis</name>
    <name type="common">Blue mussel</name>
    <dbReference type="NCBI Taxonomy" id="6550"/>
    <lineage>
        <taxon>Eukaryota</taxon>
        <taxon>Metazoa</taxon>
        <taxon>Spiralia</taxon>
        <taxon>Lophotrochozoa</taxon>
        <taxon>Mollusca</taxon>
        <taxon>Bivalvia</taxon>
        <taxon>Autobranchia</taxon>
        <taxon>Pteriomorphia</taxon>
        <taxon>Mytilida</taxon>
        <taxon>Mytiloidea</taxon>
        <taxon>Mytilidae</taxon>
        <taxon>Mytilinae</taxon>
        <taxon>Mytilus</taxon>
    </lineage>
</organism>
<protein>
    <submittedName>
        <fullName evidence="2">Uncharacterized protein</fullName>
    </submittedName>
</protein>